<dbReference type="InterPro" id="IPR000571">
    <property type="entry name" value="Znf_CCCH"/>
</dbReference>
<gene>
    <name evidence="4" type="ORF">PFHG_03134</name>
</gene>
<dbReference type="PANTHER" id="PTHR12357:SF3">
    <property type="entry name" value="YTH DOMAIN-CONTAINING PROTEIN 1"/>
    <property type="match status" value="1"/>
</dbReference>
<dbReference type="PROSITE" id="PS50882">
    <property type="entry name" value="YTH"/>
    <property type="match status" value="1"/>
</dbReference>
<feature type="domain" description="C3H1-type" evidence="2">
    <location>
        <begin position="82"/>
        <end position="109"/>
    </location>
</feature>
<protein>
    <recommendedName>
        <fullName evidence="6">YTH domain-containing protein</fullName>
    </recommendedName>
</protein>
<dbReference type="InterPro" id="IPR045168">
    <property type="entry name" value="YTH_prot"/>
</dbReference>
<dbReference type="GO" id="GO:0003729">
    <property type="term" value="F:mRNA binding"/>
    <property type="evidence" value="ECO:0007669"/>
    <property type="project" value="TreeGrafter"/>
</dbReference>
<evidence type="ECO:0000259" key="2">
    <source>
        <dbReference type="PROSITE" id="PS50103"/>
    </source>
</evidence>
<evidence type="ECO:0000259" key="3">
    <source>
        <dbReference type="PROSITE" id="PS50882"/>
    </source>
</evidence>
<dbReference type="KEGG" id="pfh:PFHG_03134"/>
<dbReference type="Proteomes" id="UP000054289">
    <property type="component" value="Unassembled WGS sequence"/>
</dbReference>
<dbReference type="OrthoDB" id="1914176at2759"/>
<dbReference type="AlphaFoldDB" id="A0A0L7KDJ3"/>
<evidence type="ECO:0000313" key="5">
    <source>
        <dbReference type="Proteomes" id="UP000054289"/>
    </source>
</evidence>
<dbReference type="Gene3D" id="3.10.590.10">
    <property type="entry name" value="ph1033 like domains"/>
    <property type="match status" value="1"/>
</dbReference>
<dbReference type="InterPro" id="IPR007275">
    <property type="entry name" value="YTH_domain"/>
</dbReference>
<evidence type="ECO:0000256" key="1">
    <source>
        <dbReference type="PROSITE-ProRule" id="PRU00723"/>
    </source>
</evidence>
<accession>A0A0L7KDJ3</accession>
<dbReference type="CDD" id="cd21134">
    <property type="entry name" value="YTH"/>
    <property type="match status" value="1"/>
</dbReference>
<evidence type="ECO:0008006" key="6">
    <source>
        <dbReference type="Google" id="ProtNLM"/>
    </source>
</evidence>
<dbReference type="PANTHER" id="PTHR12357">
    <property type="entry name" value="YTH YT521-B HOMOLOGY DOMAIN-CONTAINING"/>
    <property type="match status" value="1"/>
</dbReference>
<evidence type="ECO:0000313" key="4">
    <source>
        <dbReference type="EMBL" id="KOB61407.1"/>
    </source>
</evidence>
<dbReference type="GO" id="GO:0000398">
    <property type="term" value="P:mRNA splicing, via spliceosome"/>
    <property type="evidence" value="ECO:0007669"/>
    <property type="project" value="TreeGrafter"/>
</dbReference>
<keyword evidence="1" id="KW-0479">Metal-binding</keyword>
<dbReference type="Pfam" id="PF04146">
    <property type="entry name" value="YTH"/>
    <property type="match status" value="1"/>
</dbReference>
<feature type="zinc finger region" description="C3H1-type" evidence="1">
    <location>
        <begin position="82"/>
        <end position="109"/>
    </location>
</feature>
<sequence length="463" mass="54793">MNKKPILCYLKMIRNKKKRKRNIYDLYIEMQKENYEDEEKRISYIDDGTITLEKHVKMRLEEQTNLLSIKGIDRVDIKQKKGKHSIICIHYIKNMCMKNLFCNYLHQLIYSRIPTCKNYMKYNYCADRVRGCCMFRHTLDNSNNNLYYNESKDEYLDDALKFLHEKNICVNYLLGFCSLGYGCRKIHKTKSRRYINIISTLPKFFLDSILVNKHLYTHLYNNPKKLSNDMNKLKDALIILKNNINIPNVYDLNNNLIVAEKMKVFIIKCNQISHLYLSILYGVWATGKNNTRKFVNLFKDNYTIIFLFSVNESGGFQGYAKMVTMPIKNLYENLWGPITSRLGGNFRIQWIKMAKIDFDNFKHIVNPYNDNLPLKKSRDGTELPLNVASILCNKMNDMPNEDFLTGTIYEFKRRINHSSFFINLHKQNILNTNTRWDILIFNLNQKSDCTNITLIDGTEQNIT</sequence>
<dbReference type="EMBL" id="CH672001">
    <property type="protein sequence ID" value="KOB61407.1"/>
    <property type="molecule type" value="Genomic_DNA"/>
</dbReference>
<keyword evidence="1" id="KW-0863">Zinc-finger</keyword>
<dbReference type="GO" id="GO:1990247">
    <property type="term" value="F:N6-methyladenosine-containing RNA reader activity"/>
    <property type="evidence" value="ECO:0007669"/>
    <property type="project" value="TreeGrafter"/>
</dbReference>
<dbReference type="PROSITE" id="PS50103">
    <property type="entry name" value="ZF_C3H1"/>
    <property type="match status" value="1"/>
</dbReference>
<dbReference type="OMA" id="KNNYCAD"/>
<dbReference type="GO" id="GO:0048024">
    <property type="term" value="P:regulation of mRNA splicing, via spliceosome"/>
    <property type="evidence" value="ECO:0007669"/>
    <property type="project" value="TreeGrafter"/>
</dbReference>
<reference evidence="4 5" key="1">
    <citation type="submission" date="2006-03" db="EMBL/GenBank/DDBJ databases">
        <title>Annotation of Plasmodium falciparum HB3.</title>
        <authorList>
            <consortium name="The Broad Institute Genome Sequencing Platform"/>
            <person name="Volkman S.K."/>
            <person name="Neafsey D.E."/>
            <person name="Dash A.P."/>
            <person name="Chitnis C.E."/>
            <person name="Hartl D.L."/>
            <person name="Young S.K."/>
            <person name="Zeng Q."/>
            <person name="Koehrsen M."/>
            <person name="Alvarado L."/>
            <person name="Berlin A."/>
            <person name="Borenstein D."/>
            <person name="Chapman S.B."/>
            <person name="Chen Z."/>
            <person name="Engels R."/>
            <person name="Freedman E."/>
            <person name="Gellesch M."/>
            <person name="Goldberg J."/>
            <person name="Griggs A."/>
            <person name="Gujja S."/>
            <person name="Heilman E.R."/>
            <person name="Heiman D.I."/>
            <person name="Howarth C."/>
            <person name="Jen D."/>
            <person name="Larson L."/>
            <person name="Mehta T."/>
            <person name="Neiman D."/>
            <person name="Park D."/>
            <person name="Pearson M."/>
            <person name="Roberts A."/>
            <person name="Saif S."/>
            <person name="Shea T."/>
            <person name="Shenoy N."/>
            <person name="Sisk P."/>
            <person name="Stolte C."/>
            <person name="Sykes S."/>
            <person name="Walk T."/>
            <person name="White J."/>
            <person name="Yandava C."/>
            <person name="Haas B."/>
            <person name="Henn M.R."/>
            <person name="Nusbaum C."/>
            <person name="Birren B."/>
        </authorList>
    </citation>
    <scope>NUCLEOTIDE SEQUENCE [LARGE SCALE GENOMIC DNA]</scope>
    <source>
        <strain evidence="4">HB3</strain>
    </source>
</reference>
<dbReference type="GO" id="GO:0005654">
    <property type="term" value="C:nucleoplasm"/>
    <property type="evidence" value="ECO:0007669"/>
    <property type="project" value="TreeGrafter"/>
</dbReference>
<dbReference type="GO" id="GO:0008270">
    <property type="term" value="F:zinc ion binding"/>
    <property type="evidence" value="ECO:0007669"/>
    <property type="project" value="UniProtKB-KW"/>
</dbReference>
<keyword evidence="1" id="KW-0862">Zinc</keyword>
<organism evidence="4 5">
    <name type="scientific">Plasmodium falciparum (isolate HB3)</name>
    <dbReference type="NCBI Taxonomy" id="137071"/>
    <lineage>
        <taxon>Eukaryota</taxon>
        <taxon>Sar</taxon>
        <taxon>Alveolata</taxon>
        <taxon>Apicomplexa</taxon>
        <taxon>Aconoidasida</taxon>
        <taxon>Haemosporida</taxon>
        <taxon>Plasmodiidae</taxon>
        <taxon>Plasmodium</taxon>
        <taxon>Plasmodium (Laverania)</taxon>
    </lineage>
</organism>
<feature type="domain" description="YTH" evidence="3">
    <location>
        <begin position="262"/>
        <end position="395"/>
    </location>
</feature>
<dbReference type="Gene3D" id="4.10.1000.10">
    <property type="entry name" value="Zinc finger, CCCH-type"/>
    <property type="match status" value="1"/>
</dbReference>
<proteinExistence type="predicted"/>
<name>A0A0L7KDJ3_PLAFX</name>
<reference evidence="5" key="2">
    <citation type="submission" date="2006-03" db="EMBL/GenBank/DDBJ databases">
        <title>The genome sequence of the Plasmodium falciparum HB3.</title>
        <authorList>
            <consortium name="The Broad Institute Genome Sequencing Platform"/>
            <person name="Birren B."/>
            <person name="Lander E."/>
            <person name="Galagan J."/>
            <person name="Nusbaum C."/>
            <person name="Devon K."/>
            <person name="Henn M."/>
            <person name="Jaffe D."/>
            <person name="Butler J."/>
            <person name="Alvarez P."/>
            <person name="Gnerre S."/>
            <person name="Grabherr M."/>
            <person name="Kleber M."/>
            <person name="Mauceli E."/>
            <person name="Brockman W."/>
            <person name="MacCallum I.A."/>
            <person name="Rounsley S."/>
            <person name="Young S."/>
            <person name="LaButti K."/>
            <person name="Pushparaj V."/>
            <person name="DeCaprio D."/>
            <person name="Crawford M."/>
            <person name="Koehrsen M."/>
            <person name="Engels R."/>
            <person name="Montgomery P."/>
            <person name="Pearson M."/>
            <person name="Howarth C."/>
            <person name="Larson L."/>
            <person name="Luoma S."/>
            <person name="White J."/>
            <person name="Kodira C."/>
            <person name="Zeng Q."/>
            <person name="Oleary S."/>
            <person name="Yandava C."/>
            <person name="Alvarado L."/>
            <person name="Wirth D."/>
            <person name="Volkman S."/>
            <person name="Hartl D."/>
        </authorList>
    </citation>
    <scope>NUCLEOTIDE SEQUENCE [LARGE SCALE GENOMIC DNA]</scope>
</reference>